<evidence type="ECO:0000256" key="4">
    <source>
        <dbReference type="ARBA" id="ARBA00023002"/>
    </source>
</evidence>
<accession>A0A2G2VVM9</accession>
<dbReference type="PROSITE" id="PS00086">
    <property type="entry name" value="CYTOCHROME_P450"/>
    <property type="match status" value="1"/>
</dbReference>
<dbReference type="InterPro" id="IPR001128">
    <property type="entry name" value="Cyt_P450"/>
</dbReference>
<evidence type="ECO:0000256" key="5">
    <source>
        <dbReference type="ARBA" id="ARBA00023004"/>
    </source>
</evidence>
<sequence length="558" mass="64842">MNYVEAQENYGIEEENEVDTVNLDEDDENISETPAVENANVRSESVNLPPRPPRAQELVKQLVLHGNFLNVDQLLRRTKTSAPTDWPILRELPAVIMNFQRGHEYMTEVLIEYGGTYEFKGPIFANVDMFFTCDPANIHHIFSKNFSNYPKGPEFRKIFEILGNGIFNVDDELWELHRKTTMSIMSHAKFQSLLERTTWGIIDKGLRPILDAFAKHGKTLDLQDVLQRFTFDSITKLLLDHDPRSLSIDLPYLPYEKAFGVAFDALLLRHIVPERIWKLQKWLRVGSEKKLIQACEAFDQFIYPCISRKLEELMHNSTTKDAEFTFLNAYVKMYNQWNNGDLGTLQTFLRDTFLNLMFAGRDTTSAALTWFFWLLAKNPLVEKKIREEIQQQLHVKEYENLKFFTKEESRKLIYLHGALCETLRFFPSVSLEHKVPLEHDILPSGHRVSPKTRVILPFYSMGRMETLWGKDCLEFKPERWISELGRIKHEPSFKFPAFNAGPRKCLGKEMAFTQMKIVAATILHNYNIQILEPENVSPTTSIIMQVKNGLMVKVVKKV</sequence>
<organism evidence="8 9">
    <name type="scientific">Capsicum baccatum</name>
    <name type="common">Peruvian pepper</name>
    <dbReference type="NCBI Taxonomy" id="33114"/>
    <lineage>
        <taxon>Eukaryota</taxon>
        <taxon>Viridiplantae</taxon>
        <taxon>Streptophyta</taxon>
        <taxon>Embryophyta</taxon>
        <taxon>Tracheophyta</taxon>
        <taxon>Spermatophyta</taxon>
        <taxon>Magnoliopsida</taxon>
        <taxon>eudicotyledons</taxon>
        <taxon>Gunneridae</taxon>
        <taxon>Pentapetalae</taxon>
        <taxon>asterids</taxon>
        <taxon>lamiids</taxon>
        <taxon>Solanales</taxon>
        <taxon>Solanaceae</taxon>
        <taxon>Solanoideae</taxon>
        <taxon>Capsiceae</taxon>
        <taxon>Capsicum</taxon>
    </lineage>
</organism>
<reference evidence="9" key="2">
    <citation type="journal article" date="2017" name="J. Anim. Genet.">
        <title>Multiple reference genome sequences of hot pepper reveal the massive evolution of plant disease resistance genes by retroduplication.</title>
        <authorList>
            <person name="Kim S."/>
            <person name="Park J."/>
            <person name="Yeom S.-I."/>
            <person name="Kim Y.-M."/>
            <person name="Seo E."/>
            <person name="Kim K.-T."/>
            <person name="Kim M.-S."/>
            <person name="Lee J.M."/>
            <person name="Cheong K."/>
            <person name="Shin H.-S."/>
            <person name="Kim S.-B."/>
            <person name="Han K."/>
            <person name="Lee J."/>
            <person name="Park M."/>
            <person name="Lee H.-A."/>
            <person name="Lee H.-Y."/>
            <person name="Lee Y."/>
            <person name="Oh S."/>
            <person name="Lee J.H."/>
            <person name="Choi E."/>
            <person name="Choi E."/>
            <person name="Lee S.E."/>
            <person name="Jeon J."/>
            <person name="Kim H."/>
            <person name="Choi G."/>
            <person name="Song H."/>
            <person name="Lee J."/>
            <person name="Lee S.-C."/>
            <person name="Kwon J.-K."/>
            <person name="Lee H.-Y."/>
            <person name="Koo N."/>
            <person name="Hong Y."/>
            <person name="Kim R.W."/>
            <person name="Kang W.-H."/>
            <person name="Huh J.H."/>
            <person name="Kang B.-C."/>
            <person name="Yang T.-J."/>
            <person name="Lee Y.-H."/>
            <person name="Bennetzen J.L."/>
            <person name="Choi D."/>
        </authorList>
    </citation>
    <scope>NUCLEOTIDE SEQUENCE [LARGE SCALE GENOMIC DNA]</scope>
    <source>
        <strain evidence="9">cv. PBC81</strain>
    </source>
</reference>
<dbReference type="SUPFAM" id="SSF48264">
    <property type="entry name" value="Cytochrome P450"/>
    <property type="match status" value="1"/>
</dbReference>
<dbReference type="PRINTS" id="PR00463">
    <property type="entry name" value="EP450I"/>
</dbReference>
<dbReference type="GO" id="GO:0005506">
    <property type="term" value="F:iron ion binding"/>
    <property type="evidence" value="ECO:0007669"/>
    <property type="project" value="InterPro"/>
</dbReference>
<dbReference type="Proteomes" id="UP000224567">
    <property type="component" value="Unassembled WGS sequence"/>
</dbReference>
<evidence type="ECO:0000256" key="3">
    <source>
        <dbReference type="ARBA" id="ARBA00022723"/>
    </source>
</evidence>
<keyword evidence="7" id="KW-0503">Monooxygenase</keyword>
<comment type="cofactor">
    <cofactor evidence="1 6">
        <name>heme</name>
        <dbReference type="ChEBI" id="CHEBI:30413"/>
    </cofactor>
</comment>
<comment type="caution">
    <text evidence="8">The sequence shown here is derived from an EMBL/GenBank/DDBJ whole genome shotgun (WGS) entry which is preliminary data.</text>
</comment>
<dbReference type="InterPro" id="IPR002401">
    <property type="entry name" value="Cyt_P450_E_grp-I"/>
</dbReference>
<keyword evidence="9" id="KW-1185">Reference proteome</keyword>
<dbReference type="InterPro" id="IPR036396">
    <property type="entry name" value="Cyt_P450_sf"/>
</dbReference>
<gene>
    <name evidence="8" type="ORF">CQW23_24711</name>
</gene>
<dbReference type="AlphaFoldDB" id="A0A2G2VVM9"/>
<evidence type="ECO:0000256" key="2">
    <source>
        <dbReference type="ARBA" id="ARBA00010617"/>
    </source>
</evidence>
<proteinExistence type="inferred from homology"/>
<dbReference type="InterPro" id="IPR017972">
    <property type="entry name" value="Cyt_P450_CS"/>
</dbReference>
<dbReference type="EMBL" id="MLFT02000010">
    <property type="protein sequence ID" value="PHT37011.1"/>
    <property type="molecule type" value="Genomic_DNA"/>
</dbReference>
<evidence type="ECO:0000313" key="8">
    <source>
        <dbReference type="EMBL" id="PHT37011.1"/>
    </source>
</evidence>
<evidence type="ECO:0000256" key="1">
    <source>
        <dbReference type="ARBA" id="ARBA00001971"/>
    </source>
</evidence>
<keyword evidence="4 7" id="KW-0560">Oxidoreductase</keyword>
<keyword evidence="3 6" id="KW-0479">Metal-binding</keyword>
<dbReference type="GO" id="GO:0020037">
    <property type="term" value="F:heme binding"/>
    <property type="evidence" value="ECO:0007669"/>
    <property type="project" value="InterPro"/>
</dbReference>
<dbReference type="PANTHER" id="PTHR24296">
    <property type="entry name" value="CYTOCHROME P450"/>
    <property type="match status" value="1"/>
</dbReference>
<protein>
    <recommendedName>
        <fullName evidence="10">Alkane hydroxylase MAH1</fullName>
    </recommendedName>
</protein>
<dbReference type="Gene3D" id="1.10.630.10">
    <property type="entry name" value="Cytochrome P450"/>
    <property type="match status" value="1"/>
</dbReference>
<evidence type="ECO:0000256" key="7">
    <source>
        <dbReference type="RuleBase" id="RU000461"/>
    </source>
</evidence>
<name>A0A2G2VVM9_CAPBA</name>
<feature type="binding site" description="axial binding residue" evidence="6">
    <location>
        <position position="505"/>
    </location>
    <ligand>
        <name>heme</name>
        <dbReference type="ChEBI" id="CHEBI:30413"/>
    </ligand>
    <ligandPart>
        <name>Fe</name>
        <dbReference type="ChEBI" id="CHEBI:18248"/>
    </ligandPart>
</feature>
<keyword evidence="5 6" id="KW-0408">Iron</keyword>
<keyword evidence="6 7" id="KW-0349">Heme</keyword>
<dbReference type="CDD" id="cd11064">
    <property type="entry name" value="CYP86A"/>
    <property type="match status" value="1"/>
</dbReference>
<reference evidence="8 9" key="1">
    <citation type="journal article" date="2017" name="Genome Biol.">
        <title>New reference genome sequences of hot pepper reveal the massive evolution of plant disease-resistance genes by retroduplication.</title>
        <authorList>
            <person name="Kim S."/>
            <person name="Park J."/>
            <person name="Yeom S.I."/>
            <person name="Kim Y.M."/>
            <person name="Seo E."/>
            <person name="Kim K.T."/>
            <person name="Kim M.S."/>
            <person name="Lee J.M."/>
            <person name="Cheong K."/>
            <person name="Shin H.S."/>
            <person name="Kim S.B."/>
            <person name="Han K."/>
            <person name="Lee J."/>
            <person name="Park M."/>
            <person name="Lee H.A."/>
            <person name="Lee H.Y."/>
            <person name="Lee Y."/>
            <person name="Oh S."/>
            <person name="Lee J.H."/>
            <person name="Choi E."/>
            <person name="Choi E."/>
            <person name="Lee S.E."/>
            <person name="Jeon J."/>
            <person name="Kim H."/>
            <person name="Choi G."/>
            <person name="Song H."/>
            <person name="Lee J."/>
            <person name="Lee S.C."/>
            <person name="Kwon J.K."/>
            <person name="Lee H.Y."/>
            <person name="Koo N."/>
            <person name="Hong Y."/>
            <person name="Kim R.W."/>
            <person name="Kang W.H."/>
            <person name="Huh J.H."/>
            <person name="Kang B.C."/>
            <person name="Yang T.J."/>
            <person name="Lee Y.H."/>
            <person name="Bennetzen J.L."/>
            <person name="Choi D."/>
        </authorList>
    </citation>
    <scope>NUCLEOTIDE SEQUENCE [LARGE SCALE GENOMIC DNA]</scope>
    <source>
        <strain evidence="9">cv. PBC81</strain>
    </source>
</reference>
<evidence type="ECO:0008006" key="10">
    <source>
        <dbReference type="Google" id="ProtNLM"/>
    </source>
</evidence>
<evidence type="ECO:0000313" key="9">
    <source>
        <dbReference type="Proteomes" id="UP000224567"/>
    </source>
</evidence>
<dbReference type="GO" id="GO:0004497">
    <property type="term" value="F:monooxygenase activity"/>
    <property type="evidence" value="ECO:0007669"/>
    <property type="project" value="UniProtKB-KW"/>
</dbReference>
<comment type="similarity">
    <text evidence="2 7">Belongs to the cytochrome P450 family.</text>
</comment>
<dbReference type="STRING" id="33114.A0A2G2VVM9"/>
<dbReference type="GO" id="GO:0016705">
    <property type="term" value="F:oxidoreductase activity, acting on paired donors, with incorporation or reduction of molecular oxygen"/>
    <property type="evidence" value="ECO:0007669"/>
    <property type="project" value="InterPro"/>
</dbReference>
<dbReference type="Pfam" id="PF00067">
    <property type="entry name" value="p450"/>
    <property type="match status" value="1"/>
</dbReference>
<evidence type="ECO:0000256" key="6">
    <source>
        <dbReference type="PIRSR" id="PIRSR602401-1"/>
    </source>
</evidence>
<dbReference type="PRINTS" id="PR00385">
    <property type="entry name" value="P450"/>
</dbReference>
<dbReference type="OrthoDB" id="1470350at2759"/>
<dbReference type="GO" id="GO:0006629">
    <property type="term" value="P:lipid metabolic process"/>
    <property type="evidence" value="ECO:0007669"/>
    <property type="project" value="UniProtKB-ARBA"/>
</dbReference>